<name>A0A9W7CLS2_9STRA</name>
<keyword evidence="2" id="KW-1185">Reference proteome</keyword>
<reference evidence="1" key="1">
    <citation type="submission" date="2023-04" db="EMBL/GenBank/DDBJ databases">
        <title>Phytophthora fragariaefolia NBRC 109709.</title>
        <authorList>
            <person name="Ichikawa N."/>
            <person name="Sato H."/>
            <person name="Tonouchi N."/>
        </authorList>
    </citation>
    <scope>NUCLEOTIDE SEQUENCE</scope>
    <source>
        <strain evidence="1">NBRC 109709</strain>
    </source>
</reference>
<dbReference type="EMBL" id="BSXT01000881">
    <property type="protein sequence ID" value="GMF35659.1"/>
    <property type="molecule type" value="Genomic_DNA"/>
</dbReference>
<sequence>MFSTTSGASESGAETSTPDYIALAQEEETNAVAVDEVVHAPESERKTFDDWDDMELYLRSYSGRTFQVC</sequence>
<organism evidence="1 2">
    <name type="scientific">Phytophthora fragariaefolia</name>
    <dbReference type="NCBI Taxonomy" id="1490495"/>
    <lineage>
        <taxon>Eukaryota</taxon>
        <taxon>Sar</taxon>
        <taxon>Stramenopiles</taxon>
        <taxon>Oomycota</taxon>
        <taxon>Peronosporomycetes</taxon>
        <taxon>Peronosporales</taxon>
        <taxon>Peronosporaceae</taxon>
        <taxon>Phytophthora</taxon>
    </lineage>
</organism>
<comment type="caution">
    <text evidence="1">The sequence shown here is derived from an EMBL/GenBank/DDBJ whole genome shotgun (WGS) entry which is preliminary data.</text>
</comment>
<evidence type="ECO:0000313" key="2">
    <source>
        <dbReference type="Proteomes" id="UP001165121"/>
    </source>
</evidence>
<gene>
    <name evidence="1" type="ORF">Pfra01_000949700</name>
</gene>
<proteinExistence type="predicted"/>
<dbReference type="Proteomes" id="UP001165121">
    <property type="component" value="Unassembled WGS sequence"/>
</dbReference>
<protein>
    <submittedName>
        <fullName evidence="1">Unnamed protein product</fullName>
    </submittedName>
</protein>
<dbReference type="AlphaFoldDB" id="A0A9W7CLS2"/>
<evidence type="ECO:0000313" key="1">
    <source>
        <dbReference type="EMBL" id="GMF35659.1"/>
    </source>
</evidence>
<accession>A0A9W7CLS2</accession>